<keyword evidence="4 6" id="KW-0472">Membrane</keyword>
<dbReference type="Proteomes" id="UP000564378">
    <property type="component" value="Unassembled WGS sequence"/>
</dbReference>
<dbReference type="EMBL" id="JACJVJ010000001">
    <property type="protein sequence ID" value="MBC2776836.1"/>
    <property type="molecule type" value="Genomic_DNA"/>
</dbReference>
<comment type="caution">
    <text evidence="8">The sequence shown here is derived from an EMBL/GenBank/DDBJ whole genome shotgun (WGS) entry which is preliminary data.</text>
</comment>
<sequence length="306" mass="33777">MATASPFADTTRSQRTLITPEGVDLRLKLATAGQRAGAFLVDFVILIGSLILFTIILVAAGVGTLAANSGEFVAVIWLLGFFLVRNFYFIAFEIGRRSATPGKRIVGLRVVARDGGRLTADAVIARNMMREIEVFLPLSFLFSGGEGVDGAITLIGLLWAAIFLFFPLLNKDRLRAGDIIAGTWVVYAPRRALEADLSSVSEEHRAAYAFTDEQLGAYGEYELQTLESVLRASNYDTQAAVAATIRGKIGWAWNEHENDHDFLSAYYAALGARLERGMLFGKRRRDKFDRGDEPDTGNDWRRRIDS</sequence>
<feature type="domain" description="RDD" evidence="7">
    <location>
        <begin position="30"/>
        <end position="182"/>
    </location>
</feature>
<organism evidence="8 9">
    <name type="scientific">Parasphingopyxis marina</name>
    <dbReference type="NCBI Taxonomy" id="2761622"/>
    <lineage>
        <taxon>Bacteria</taxon>
        <taxon>Pseudomonadati</taxon>
        <taxon>Pseudomonadota</taxon>
        <taxon>Alphaproteobacteria</taxon>
        <taxon>Sphingomonadales</taxon>
        <taxon>Sphingomonadaceae</taxon>
        <taxon>Parasphingopyxis</taxon>
    </lineage>
</organism>
<evidence type="ECO:0000259" key="7">
    <source>
        <dbReference type="Pfam" id="PF06271"/>
    </source>
</evidence>
<evidence type="ECO:0000256" key="4">
    <source>
        <dbReference type="ARBA" id="ARBA00023136"/>
    </source>
</evidence>
<keyword evidence="9" id="KW-1185">Reference proteome</keyword>
<evidence type="ECO:0000313" key="8">
    <source>
        <dbReference type="EMBL" id="MBC2776836.1"/>
    </source>
</evidence>
<dbReference type="PANTHER" id="PTHR38480">
    <property type="entry name" value="SLR0254 PROTEIN"/>
    <property type="match status" value="1"/>
</dbReference>
<evidence type="ECO:0000313" key="9">
    <source>
        <dbReference type="Proteomes" id="UP000564378"/>
    </source>
</evidence>
<name>A0A842HUV4_9SPHN</name>
<evidence type="ECO:0000256" key="2">
    <source>
        <dbReference type="ARBA" id="ARBA00022692"/>
    </source>
</evidence>
<keyword evidence="3 6" id="KW-1133">Transmembrane helix</keyword>
<dbReference type="AlphaFoldDB" id="A0A842HUV4"/>
<accession>A0A842HUV4</accession>
<evidence type="ECO:0000256" key="5">
    <source>
        <dbReference type="SAM" id="MobiDB-lite"/>
    </source>
</evidence>
<feature type="transmembrane region" description="Helical" evidence="6">
    <location>
        <begin position="72"/>
        <end position="91"/>
    </location>
</feature>
<protein>
    <submittedName>
        <fullName evidence="8">RDD family protein</fullName>
    </submittedName>
</protein>
<feature type="transmembrane region" description="Helical" evidence="6">
    <location>
        <begin position="36"/>
        <end position="60"/>
    </location>
</feature>
<dbReference type="RefSeq" id="WP_185800086.1">
    <property type="nucleotide sequence ID" value="NZ_JACJVJ010000001.1"/>
</dbReference>
<evidence type="ECO:0000256" key="1">
    <source>
        <dbReference type="ARBA" id="ARBA00004141"/>
    </source>
</evidence>
<dbReference type="Pfam" id="PF06271">
    <property type="entry name" value="RDD"/>
    <property type="match status" value="1"/>
</dbReference>
<evidence type="ECO:0000256" key="6">
    <source>
        <dbReference type="SAM" id="Phobius"/>
    </source>
</evidence>
<feature type="transmembrane region" description="Helical" evidence="6">
    <location>
        <begin position="150"/>
        <end position="169"/>
    </location>
</feature>
<keyword evidence="2 6" id="KW-0812">Transmembrane</keyword>
<feature type="region of interest" description="Disordered" evidence="5">
    <location>
        <begin position="287"/>
        <end position="306"/>
    </location>
</feature>
<proteinExistence type="predicted"/>
<gene>
    <name evidence="8" type="ORF">H6P80_04305</name>
</gene>
<reference evidence="8 9" key="1">
    <citation type="submission" date="2020-08" db="EMBL/GenBank/DDBJ databases">
        <title>Draft genome sequence of Parasphingopyxis sp. GrpM-11.</title>
        <authorList>
            <person name="Oh J."/>
            <person name="Roh D.-H."/>
        </authorList>
    </citation>
    <scope>NUCLEOTIDE SEQUENCE [LARGE SCALE GENOMIC DNA]</scope>
    <source>
        <strain evidence="8 9">GrpM-11</strain>
    </source>
</reference>
<comment type="subcellular location">
    <subcellularLocation>
        <location evidence="1">Membrane</location>
        <topology evidence="1">Multi-pass membrane protein</topology>
    </subcellularLocation>
</comment>
<dbReference type="PANTHER" id="PTHR38480:SF1">
    <property type="entry name" value="SLR0254 PROTEIN"/>
    <property type="match status" value="1"/>
</dbReference>
<evidence type="ECO:0000256" key="3">
    <source>
        <dbReference type="ARBA" id="ARBA00022989"/>
    </source>
</evidence>
<dbReference type="InterPro" id="IPR010432">
    <property type="entry name" value="RDD"/>
</dbReference>
<dbReference type="GO" id="GO:0016020">
    <property type="term" value="C:membrane"/>
    <property type="evidence" value="ECO:0007669"/>
    <property type="project" value="UniProtKB-SubCell"/>
</dbReference>